<dbReference type="PANTHER" id="PTHR21666">
    <property type="entry name" value="PEPTIDASE-RELATED"/>
    <property type="match status" value="1"/>
</dbReference>
<evidence type="ECO:0000256" key="1">
    <source>
        <dbReference type="SAM" id="MobiDB-lite"/>
    </source>
</evidence>
<reference evidence="3" key="1">
    <citation type="journal article" date="2021" name="PeerJ">
        <title>Extensive microbial diversity within the chicken gut microbiome revealed by metagenomics and culture.</title>
        <authorList>
            <person name="Gilroy R."/>
            <person name="Ravi A."/>
            <person name="Getino M."/>
            <person name="Pursley I."/>
            <person name="Horton D.L."/>
            <person name="Alikhan N.F."/>
            <person name="Baker D."/>
            <person name="Gharbi K."/>
            <person name="Hall N."/>
            <person name="Watson M."/>
            <person name="Adriaenssens E.M."/>
            <person name="Foster-Nyarko E."/>
            <person name="Jarju S."/>
            <person name="Secka A."/>
            <person name="Antonio M."/>
            <person name="Oren A."/>
            <person name="Chaudhuri R.R."/>
            <person name="La Ragione R."/>
            <person name="Hildebrand F."/>
            <person name="Pallen M.J."/>
        </authorList>
    </citation>
    <scope>NUCLEOTIDE SEQUENCE</scope>
    <source>
        <strain evidence="3">ChiBcec16_6824</strain>
    </source>
</reference>
<dbReference type="Proteomes" id="UP000823868">
    <property type="component" value="Unassembled WGS sequence"/>
</dbReference>
<organism evidence="3 4">
    <name type="scientific">Candidatus Flavonifractor merdigallinarum</name>
    <dbReference type="NCBI Taxonomy" id="2838589"/>
    <lineage>
        <taxon>Bacteria</taxon>
        <taxon>Bacillati</taxon>
        <taxon>Bacillota</taxon>
        <taxon>Clostridia</taxon>
        <taxon>Eubacteriales</taxon>
        <taxon>Oscillospiraceae</taxon>
        <taxon>Flavonifractor</taxon>
    </lineage>
</organism>
<comment type="caution">
    <text evidence="3">The sequence shown here is derived from an EMBL/GenBank/DDBJ whole genome shotgun (WGS) entry which is preliminary data.</text>
</comment>
<evidence type="ECO:0000259" key="2">
    <source>
        <dbReference type="Pfam" id="PF01551"/>
    </source>
</evidence>
<protein>
    <submittedName>
        <fullName evidence="3">M23 family metallopeptidase</fullName>
    </submittedName>
</protein>
<accession>A0A9D1Y8W2</accession>
<dbReference type="Gene3D" id="2.70.70.10">
    <property type="entry name" value="Glucose Permease (Domain IIA)"/>
    <property type="match status" value="1"/>
</dbReference>
<feature type="compositionally biased region" description="Low complexity" evidence="1">
    <location>
        <begin position="16"/>
        <end position="25"/>
    </location>
</feature>
<name>A0A9D1Y8W2_9FIRM</name>
<dbReference type="PANTHER" id="PTHR21666:SF270">
    <property type="entry name" value="MUREIN HYDROLASE ACTIVATOR ENVC"/>
    <property type="match status" value="1"/>
</dbReference>
<evidence type="ECO:0000313" key="4">
    <source>
        <dbReference type="Proteomes" id="UP000823868"/>
    </source>
</evidence>
<dbReference type="GO" id="GO:0004222">
    <property type="term" value="F:metalloendopeptidase activity"/>
    <property type="evidence" value="ECO:0007669"/>
    <property type="project" value="TreeGrafter"/>
</dbReference>
<feature type="region of interest" description="Disordered" evidence="1">
    <location>
        <begin position="1"/>
        <end position="33"/>
    </location>
</feature>
<feature type="domain" description="M23ase beta-sheet core" evidence="2">
    <location>
        <begin position="245"/>
        <end position="341"/>
    </location>
</feature>
<dbReference type="InterPro" id="IPR050570">
    <property type="entry name" value="Cell_wall_metabolism_enzyme"/>
</dbReference>
<dbReference type="Pfam" id="PF01551">
    <property type="entry name" value="Peptidase_M23"/>
    <property type="match status" value="1"/>
</dbReference>
<proteinExistence type="predicted"/>
<evidence type="ECO:0000313" key="3">
    <source>
        <dbReference type="EMBL" id="HIY21517.1"/>
    </source>
</evidence>
<gene>
    <name evidence="3" type="ORF">H9841_06420</name>
</gene>
<dbReference type="AlphaFoldDB" id="A0A9D1Y8W2"/>
<dbReference type="InterPro" id="IPR016047">
    <property type="entry name" value="M23ase_b-sheet_dom"/>
</dbReference>
<dbReference type="InterPro" id="IPR011055">
    <property type="entry name" value="Dup_hybrid_motif"/>
</dbReference>
<dbReference type="CDD" id="cd12797">
    <property type="entry name" value="M23_peptidase"/>
    <property type="match status" value="1"/>
</dbReference>
<dbReference type="EMBL" id="DXDX01000119">
    <property type="protein sequence ID" value="HIY21517.1"/>
    <property type="molecule type" value="Genomic_DNA"/>
</dbReference>
<reference evidence="3" key="2">
    <citation type="submission" date="2021-04" db="EMBL/GenBank/DDBJ databases">
        <authorList>
            <person name="Gilroy R."/>
        </authorList>
    </citation>
    <scope>NUCLEOTIDE SEQUENCE</scope>
    <source>
        <strain evidence="3">ChiBcec16_6824</strain>
    </source>
</reference>
<sequence>MEGMTYQDWTRRRSGRTGQTRQTRGTGRRKSTKVVLAPREKRRLGQLAVCAALFAVVLVGKGVFPQRLAEVRETMGAILHADTDFVAAFTALGQSLEAGEPAGETLGELWSQVFAPSSGVEDSGETNAAVGAASGGGALTQAVWEGENQGAPWAVETLLNGTWMESEEEVAATPFSQTGAPAQTAEPETAAEPAVVHVDYTGPALPANTSMDQYRLDLSETVTPVLGWLSSPFGWREHPVDGLEKFHNGVDLAVNTGTPIGAFAAGTVEYIGDSPTEYGLYLQIDHGNGVKSFYAHCSKLCVQQGQQVTAGQTVAEAGETGNATGPHLHFELKYQGVRINPIYYIKTN</sequence>
<dbReference type="SUPFAM" id="SSF51261">
    <property type="entry name" value="Duplicated hybrid motif"/>
    <property type="match status" value="1"/>
</dbReference>